<evidence type="ECO:0000256" key="2">
    <source>
        <dbReference type="SAM" id="Phobius"/>
    </source>
</evidence>
<proteinExistence type="predicted"/>
<feature type="region of interest" description="Disordered" evidence="1">
    <location>
        <begin position="422"/>
        <end position="443"/>
    </location>
</feature>
<dbReference type="PROSITE" id="PS50106">
    <property type="entry name" value="PDZ"/>
    <property type="match status" value="1"/>
</dbReference>
<reference evidence="4 5" key="1">
    <citation type="submission" date="2017-07" db="EMBL/GenBank/DDBJ databases">
        <title>Isolation and whole genome analysis of endospore-forming bacteria from heroin.</title>
        <authorList>
            <person name="Kalinowski J."/>
            <person name="Ahrens B."/>
            <person name="Al-Dilaimi A."/>
            <person name="Winkler A."/>
            <person name="Wibberg D."/>
            <person name="Schleenbecker U."/>
            <person name="Ruckert C."/>
            <person name="Wolfel R."/>
            <person name="Grass G."/>
        </authorList>
    </citation>
    <scope>NUCLEOTIDE SEQUENCE [LARGE SCALE GENOMIC DNA]</scope>
    <source>
        <strain evidence="4 5">7537-G1</strain>
    </source>
</reference>
<dbReference type="GO" id="GO:0006508">
    <property type="term" value="P:proteolysis"/>
    <property type="evidence" value="ECO:0007669"/>
    <property type="project" value="UniProtKB-KW"/>
</dbReference>
<dbReference type="InterPro" id="IPR041489">
    <property type="entry name" value="PDZ_6"/>
</dbReference>
<gene>
    <name evidence="4" type="ORF">CHH67_19465</name>
</gene>
<evidence type="ECO:0000259" key="3">
    <source>
        <dbReference type="PROSITE" id="PS50106"/>
    </source>
</evidence>
<feature type="compositionally biased region" description="Basic and acidic residues" evidence="1">
    <location>
        <begin position="433"/>
        <end position="443"/>
    </location>
</feature>
<dbReference type="GO" id="GO:0008233">
    <property type="term" value="F:peptidase activity"/>
    <property type="evidence" value="ECO:0007669"/>
    <property type="project" value="UniProtKB-KW"/>
</dbReference>
<organism evidence="4 5">
    <name type="scientific">Paenibacillus campinasensis</name>
    <dbReference type="NCBI Taxonomy" id="66347"/>
    <lineage>
        <taxon>Bacteria</taxon>
        <taxon>Bacillati</taxon>
        <taxon>Bacillota</taxon>
        <taxon>Bacilli</taxon>
        <taxon>Bacillales</taxon>
        <taxon>Paenibacillaceae</taxon>
        <taxon>Paenibacillus</taxon>
    </lineage>
</organism>
<protein>
    <submittedName>
        <fullName evidence="4">Serine protease</fullName>
    </submittedName>
</protein>
<dbReference type="SUPFAM" id="SSF50156">
    <property type="entry name" value="PDZ domain-like"/>
    <property type="match status" value="1"/>
</dbReference>
<dbReference type="Pfam" id="PF17820">
    <property type="entry name" value="PDZ_6"/>
    <property type="match status" value="1"/>
</dbReference>
<evidence type="ECO:0000256" key="1">
    <source>
        <dbReference type="SAM" id="MobiDB-lite"/>
    </source>
</evidence>
<keyword evidence="4" id="KW-0645">Protease</keyword>
<dbReference type="EMBL" id="NPBY01000063">
    <property type="protein sequence ID" value="PAD73705.1"/>
    <property type="molecule type" value="Genomic_DNA"/>
</dbReference>
<feature type="transmembrane region" description="Helical" evidence="2">
    <location>
        <begin position="258"/>
        <end position="288"/>
    </location>
</feature>
<comment type="caution">
    <text evidence="4">The sequence shown here is derived from an EMBL/GenBank/DDBJ whole genome shotgun (WGS) entry which is preliminary data.</text>
</comment>
<feature type="domain" description="PDZ" evidence="3">
    <location>
        <begin position="291"/>
        <end position="369"/>
    </location>
</feature>
<feature type="transmembrane region" description="Helical" evidence="2">
    <location>
        <begin position="107"/>
        <end position="128"/>
    </location>
</feature>
<dbReference type="InterPro" id="IPR001478">
    <property type="entry name" value="PDZ"/>
</dbReference>
<feature type="transmembrane region" description="Helical" evidence="2">
    <location>
        <begin position="219"/>
        <end position="237"/>
    </location>
</feature>
<evidence type="ECO:0000313" key="5">
    <source>
        <dbReference type="Proteomes" id="UP000215596"/>
    </source>
</evidence>
<keyword evidence="2" id="KW-0812">Transmembrane</keyword>
<keyword evidence="4" id="KW-0378">Hydrolase</keyword>
<accession>A0A268EKS4</accession>
<name>A0A268EKS4_9BACL</name>
<feature type="transmembrane region" description="Helical" evidence="2">
    <location>
        <begin position="193"/>
        <end position="213"/>
    </location>
</feature>
<feature type="transmembrane region" description="Helical" evidence="2">
    <location>
        <begin position="84"/>
        <end position="100"/>
    </location>
</feature>
<dbReference type="Gene3D" id="2.30.42.10">
    <property type="match status" value="1"/>
</dbReference>
<dbReference type="AlphaFoldDB" id="A0A268EKS4"/>
<feature type="transmembrane region" description="Helical" evidence="2">
    <location>
        <begin position="18"/>
        <end position="36"/>
    </location>
</feature>
<keyword evidence="2" id="KW-0472">Membrane</keyword>
<evidence type="ECO:0000313" key="4">
    <source>
        <dbReference type="EMBL" id="PAD73705.1"/>
    </source>
</evidence>
<dbReference type="InterPro" id="IPR036034">
    <property type="entry name" value="PDZ_sf"/>
</dbReference>
<dbReference type="Proteomes" id="UP000215596">
    <property type="component" value="Unassembled WGS sequence"/>
</dbReference>
<sequence length="443" mass="48746">METAIQLLWLWTDAGLQLLTQPFYYISILFVMMFYRRQVLLERKLFHVRLHAWGRQTWRTVLGGLAAGLAVSIVVAFLGVSLSLEAILCIWITALILMLFRIRFLCFAYAIGLLGLIQGALSLFPSWQPQPLWLEAAVSAIRGLDIPSLLALSAVLHFAEAMLIMIQGAGFATPLFLEGKRGKLVGGYHMQSFWPLPLFLLVPAAEGGGMLPWTPFFGGDAWSGGFTMLALPAMIGFGEMTQSMLPKEKARVTSRRMVVYAAIVLILSLLAEWWSPVMFVAALAALVLHEGLTWHSRYEEQQRSPVFVHPAQGLRILAVLPNSPASELGLLAGETILKVNGTLVHSKEQLHAALRQNPAFCKLEVQNHEGESKFVQRAIYAGEHHQLGAIVAPDPNDGIAVELKPISLVALIANKLHVGGRQGASSRKRKGKIHSEADKSIDL</sequence>
<feature type="transmembrane region" description="Helical" evidence="2">
    <location>
        <begin position="148"/>
        <end position="172"/>
    </location>
</feature>
<keyword evidence="2" id="KW-1133">Transmembrane helix</keyword>
<dbReference type="OrthoDB" id="198399at2"/>
<feature type="transmembrane region" description="Helical" evidence="2">
    <location>
        <begin position="57"/>
        <end position="78"/>
    </location>
</feature>
<dbReference type="RefSeq" id="WP_095267120.1">
    <property type="nucleotide sequence ID" value="NZ_NPBY01000063.1"/>
</dbReference>